<evidence type="ECO:0000313" key="17">
    <source>
        <dbReference type="EMBL" id="KAK8916053.1"/>
    </source>
</evidence>
<evidence type="ECO:0000256" key="4">
    <source>
        <dbReference type="ARBA" id="ARBA00022525"/>
    </source>
</evidence>
<comment type="similarity">
    <text evidence="2 15">Belongs to the glycosyl hydrolase 28 family.</text>
</comment>
<dbReference type="AlphaFoldDB" id="A0AAP0AUT0"/>
<evidence type="ECO:0000256" key="6">
    <source>
        <dbReference type="ARBA" id="ARBA00023295"/>
    </source>
</evidence>
<evidence type="ECO:0000256" key="9">
    <source>
        <dbReference type="ARBA" id="ARBA00043142"/>
    </source>
</evidence>
<dbReference type="EC" id="3.2.1.67" evidence="8"/>
<keyword evidence="5 15" id="KW-0378">Hydrolase</keyword>
<evidence type="ECO:0000256" key="11">
    <source>
        <dbReference type="ARBA" id="ARBA00057651"/>
    </source>
</evidence>
<evidence type="ECO:0000256" key="3">
    <source>
        <dbReference type="ARBA" id="ARBA00022512"/>
    </source>
</evidence>
<dbReference type="Pfam" id="PF00295">
    <property type="entry name" value="Glyco_hydro_28"/>
    <property type="match status" value="1"/>
</dbReference>
<keyword evidence="3" id="KW-0134">Cell wall</keyword>
<keyword evidence="6 15" id="KW-0326">Glycosidase</keyword>
<reference evidence="17 18" key="1">
    <citation type="journal article" date="2022" name="Nat. Plants">
        <title>Genomes of leafy and leafless Platanthera orchids illuminate the evolution of mycoheterotrophy.</title>
        <authorList>
            <person name="Li M.H."/>
            <person name="Liu K.W."/>
            <person name="Li Z."/>
            <person name="Lu H.C."/>
            <person name="Ye Q.L."/>
            <person name="Zhang D."/>
            <person name="Wang J.Y."/>
            <person name="Li Y.F."/>
            <person name="Zhong Z.M."/>
            <person name="Liu X."/>
            <person name="Yu X."/>
            <person name="Liu D.K."/>
            <person name="Tu X.D."/>
            <person name="Liu B."/>
            <person name="Hao Y."/>
            <person name="Liao X.Y."/>
            <person name="Jiang Y.T."/>
            <person name="Sun W.H."/>
            <person name="Chen J."/>
            <person name="Chen Y.Q."/>
            <person name="Ai Y."/>
            <person name="Zhai J.W."/>
            <person name="Wu S.S."/>
            <person name="Zhou Z."/>
            <person name="Hsiao Y.Y."/>
            <person name="Wu W.L."/>
            <person name="Chen Y.Y."/>
            <person name="Lin Y.F."/>
            <person name="Hsu J.L."/>
            <person name="Li C.Y."/>
            <person name="Wang Z.W."/>
            <person name="Zhao X."/>
            <person name="Zhong W.Y."/>
            <person name="Ma X.K."/>
            <person name="Ma L."/>
            <person name="Huang J."/>
            <person name="Chen G.Z."/>
            <person name="Huang M.Z."/>
            <person name="Huang L."/>
            <person name="Peng D.H."/>
            <person name="Luo Y.B."/>
            <person name="Zou S.Q."/>
            <person name="Chen S.P."/>
            <person name="Lan S."/>
            <person name="Tsai W.C."/>
            <person name="Van de Peer Y."/>
            <person name="Liu Z.J."/>
        </authorList>
    </citation>
    <scope>NUCLEOTIDE SEQUENCE [LARGE SCALE GENOMIC DNA]</scope>
    <source>
        <strain evidence="17">Lor287</strain>
    </source>
</reference>
<evidence type="ECO:0000256" key="16">
    <source>
        <dbReference type="SAM" id="SignalP"/>
    </source>
</evidence>
<evidence type="ECO:0000256" key="2">
    <source>
        <dbReference type="ARBA" id="ARBA00008834"/>
    </source>
</evidence>
<keyword evidence="7" id="KW-0961">Cell wall biogenesis/degradation</keyword>
<evidence type="ECO:0000256" key="8">
    <source>
        <dbReference type="ARBA" id="ARBA00038933"/>
    </source>
</evidence>
<keyword evidence="18" id="KW-1185">Reference proteome</keyword>
<feature type="active site" evidence="14">
    <location>
        <position position="243"/>
    </location>
</feature>
<sequence>MNMTKKILLFFFACAVAQGNICRADNVTYKVFDVTSYGAAADGKSDSAQAILKAWADACAADCGALENAKVMIPAGNFLAGPVDLQGPCKGAMVIEVNGVLIAPTDLGSFKKEWIVFRHVNGLLITGAGKIDGQGGAVWHKMKGNRLPPSVKLLSVSNANVQSISFINSKFFHLQIGQSVSVAVTGITISSPADSPNTDGIHVAYSTDVKISNSTIGSGDDCISIGPGSTNVTVTNVNCGPGHGISVGSLGKDKGELGVDGVYVTNCTLNGTTNGVRIKTWQDSPAINAVNMVFSDIVVNEAGNPIIIDQEYCPGNCDNDKPPSNVKISNVTFENIRGTSASDVAISLDCSAAVPCEIILKDINLQPLPPSPGLLPAVPLSTCEHISTSSITEGDIFPPSCF</sequence>
<dbReference type="SUPFAM" id="SSF51126">
    <property type="entry name" value="Pectin lyase-like"/>
    <property type="match status" value="1"/>
</dbReference>
<dbReference type="Gene3D" id="2.160.20.10">
    <property type="entry name" value="Single-stranded right-handed beta-helix, Pectin lyase-like"/>
    <property type="match status" value="1"/>
</dbReference>
<evidence type="ECO:0000256" key="10">
    <source>
        <dbReference type="ARBA" id="ARBA00048766"/>
    </source>
</evidence>
<evidence type="ECO:0000256" key="14">
    <source>
        <dbReference type="PROSITE-ProRule" id="PRU10052"/>
    </source>
</evidence>
<feature type="chain" id="PRO_5043051822" description="Exopolygalacturonase" evidence="16">
    <location>
        <begin position="20"/>
        <end position="402"/>
    </location>
</feature>
<protein>
    <recommendedName>
        <fullName evidence="12">Exopolygalacturonase</fullName>
        <ecNumber evidence="8">3.2.1.67</ecNumber>
    </recommendedName>
    <alternativeName>
        <fullName evidence="9">Galacturan 1,4-alpha-galacturonidase</fullName>
    </alternativeName>
    <alternativeName>
        <fullName evidence="13">Pectinase</fullName>
    </alternativeName>
</protein>
<evidence type="ECO:0000256" key="5">
    <source>
        <dbReference type="ARBA" id="ARBA00022801"/>
    </source>
</evidence>
<dbReference type="FunFam" id="2.160.20.10:FF:000004">
    <property type="entry name" value="Pectin lyase-like superfamily protein"/>
    <property type="match status" value="1"/>
</dbReference>
<dbReference type="GO" id="GO:0005975">
    <property type="term" value="P:carbohydrate metabolic process"/>
    <property type="evidence" value="ECO:0007669"/>
    <property type="project" value="InterPro"/>
</dbReference>
<evidence type="ECO:0000256" key="7">
    <source>
        <dbReference type="ARBA" id="ARBA00023316"/>
    </source>
</evidence>
<keyword evidence="16" id="KW-0732">Signal</keyword>
<evidence type="ECO:0000256" key="15">
    <source>
        <dbReference type="RuleBase" id="RU361169"/>
    </source>
</evidence>
<comment type="catalytic activity">
    <reaction evidence="10">
        <text>[(1-&gt;4)-alpha-D-galacturonosyl](n) + H2O = alpha-D-galacturonate + [(1-&gt;4)-alpha-D-galacturonosyl](n-1)</text>
        <dbReference type="Rhea" id="RHEA:14117"/>
        <dbReference type="Rhea" id="RHEA-COMP:14570"/>
        <dbReference type="Rhea" id="RHEA-COMP:14572"/>
        <dbReference type="ChEBI" id="CHEBI:15377"/>
        <dbReference type="ChEBI" id="CHEBI:58658"/>
        <dbReference type="ChEBI" id="CHEBI:140523"/>
        <dbReference type="EC" id="3.2.1.67"/>
    </reaction>
</comment>
<dbReference type="EMBL" id="JBBWWQ010000020">
    <property type="protein sequence ID" value="KAK8916053.1"/>
    <property type="molecule type" value="Genomic_DNA"/>
</dbReference>
<proteinExistence type="inferred from homology"/>
<dbReference type="PANTHER" id="PTHR31375">
    <property type="match status" value="1"/>
</dbReference>
<dbReference type="GO" id="GO:0004650">
    <property type="term" value="F:polygalacturonase activity"/>
    <property type="evidence" value="ECO:0007669"/>
    <property type="project" value="InterPro"/>
</dbReference>
<dbReference type="PROSITE" id="PS00502">
    <property type="entry name" value="POLYGALACTURONASE"/>
    <property type="match status" value="1"/>
</dbReference>
<dbReference type="GO" id="GO:0071555">
    <property type="term" value="P:cell wall organization"/>
    <property type="evidence" value="ECO:0007669"/>
    <property type="project" value="UniProtKB-KW"/>
</dbReference>
<feature type="signal peptide" evidence="16">
    <location>
        <begin position="1"/>
        <end position="19"/>
    </location>
</feature>
<evidence type="ECO:0000256" key="12">
    <source>
        <dbReference type="ARBA" id="ARBA00068298"/>
    </source>
</evidence>
<dbReference type="SMART" id="SM00710">
    <property type="entry name" value="PbH1"/>
    <property type="match status" value="6"/>
</dbReference>
<dbReference type="Proteomes" id="UP001418222">
    <property type="component" value="Unassembled WGS sequence"/>
</dbReference>
<accession>A0AAP0AUT0</accession>
<dbReference type="GO" id="GO:0047911">
    <property type="term" value="F:galacturan 1,4-alpha-galacturonidase activity"/>
    <property type="evidence" value="ECO:0007669"/>
    <property type="project" value="UniProtKB-EC"/>
</dbReference>
<comment type="function">
    <text evidence="11">May function in depolymerizing pectin during pollen development, germination, and tube growth. Acts as an exo-polygalacturonase.</text>
</comment>
<dbReference type="InterPro" id="IPR011050">
    <property type="entry name" value="Pectin_lyase_fold/virulence"/>
</dbReference>
<evidence type="ECO:0000313" key="18">
    <source>
        <dbReference type="Proteomes" id="UP001418222"/>
    </source>
</evidence>
<gene>
    <name evidence="17" type="primary">PG2C</name>
    <name evidence="17" type="ORF">KSP39_PZI023066</name>
</gene>
<organism evidence="17 18">
    <name type="scientific">Platanthera zijinensis</name>
    <dbReference type="NCBI Taxonomy" id="2320716"/>
    <lineage>
        <taxon>Eukaryota</taxon>
        <taxon>Viridiplantae</taxon>
        <taxon>Streptophyta</taxon>
        <taxon>Embryophyta</taxon>
        <taxon>Tracheophyta</taxon>
        <taxon>Spermatophyta</taxon>
        <taxon>Magnoliopsida</taxon>
        <taxon>Liliopsida</taxon>
        <taxon>Asparagales</taxon>
        <taxon>Orchidaceae</taxon>
        <taxon>Orchidoideae</taxon>
        <taxon>Orchideae</taxon>
        <taxon>Orchidinae</taxon>
        <taxon>Platanthera</taxon>
    </lineage>
</organism>
<dbReference type="InterPro" id="IPR012334">
    <property type="entry name" value="Pectin_lyas_fold"/>
</dbReference>
<name>A0AAP0AUT0_9ASPA</name>
<comment type="caution">
    <text evidence="17">The sequence shown here is derived from an EMBL/GenBank/DDBJ whole genome shotgun (WGS) entry which is preliminary data.</text>
</comment>
<comment type="subcellular location">
    <subcellularLocation>
        <location evidence="1">Secreted</location>
        <location evidence="1">Cell wall</location>
    </subcellularLocation>
</comment>
<dbReference type="InterPro" id="IPR000743">
    <property type="entry name" value="Glyco_hydro_28"/>
</dbReference>
<evidence type="ECO:0000256" key="13">
    <source>
        <dbReference type="ARBA" id="ARBA00083621"/>
    </source>
</evidence>
<dbReference type="InterPro" id="IPR006626">
    <property type="entry name" value="PbH1"/>
</dbReference>
<evidence type="ECO:0000256" key="1">
    <source>
        <dbReference type="ARBA" id="ARBA00004191"/>
    </source>
</evidence>
<keyword evidence="4" id="KW-0964">Secreted</keyword>